<feature type="repeat" description="PPR" evidence="7">
    <location>
        <begin position="325"/>
        <end position="359"/>
    </location>
</feature>
<evidence type="ECO:0000256" key="5">
    <source>
        <dbReference type="ARBA" id="ARBA00022989"/>
    </source>
</evidence>
<dbReference type="GO" id="GO:0016627">
    <property type="term" value="F:oxidoreductase activity, acting on the CH-CH group of donors"/>
    <property type="evidence" value="ECO:0007669"/>
    <property type="project" value="InterPro"/>
</dbReference>
<keyword evidence="4" id="KW-0677">Repeat</keyword>
<dbReference type="Pfam" id="PF01535">
    <property type="entry name" value="PPR"/>
    <property type="match status" value="4"/>
</dbReference>
<evidence type="ECO:0000256" key="6">
    <source>
        <dbReference type="ARBA" id="ARBA00023136"/>
    </source>
</evidence>
<dbReference type="Proteomes" id="UP000516437">
    <property type="component" value="Chromosome 2"/>
</dbReference>
<comment type="similarity">
    <text evidence="2">Belongs to the PPR family. P subfamily.</text>
</comment>
<evidence type="ECO:0000256" key="7">
    <source>
        <dbReference type="PROSITE-ProRule" id="PRU00708"/>
    </source>
</evidence>
<dbReference type="GO" id="GO:0006629">
    <property type="term" value="P:lipid metabolic process"/>
    <property type="evidence" value="ECO:0007669"/>
    <property type="project" value="InterPro"/>
</dbReference>
<comment type="caution">
    <text evidence="10">The sequence shown here is derived from an EMBL/GenBank/DDBJ whole genome shotgun (WGS) entry which is preliminary data.</text>
</comment>
<dbReference type="OrthoDB" id="185373at2759"/>
<gene>
    <name evidence="10" type="ORF">CJ030_MR2G028510</name>
</gene>
<evidence type="ECO:0000256" key="8">
    <source>
        <dbReference type="SAM" id="Phobius"/>
    </source>
</evidence>
<organism evidence="10 11">
    <name type="scientific">Morella rubra</name>
    <name type="common">Chinese bayberry</name>
    <dbReference type="NCBI Taxonomy" id="262757"/>
    <lineage>
        <taxon>Eukaryota</taxon>
        <taxon>Viridiplantae</taxon>
        <taxon>Streptophyta</taxon>
        <taxon>Embryophyta</taxon>
        <taxon>Tracheophyta</taxon>
        <taxon>Spermatophyta</taxon>
        <taxon>Magnoliopsida</taxon>
        <taxon>eudicotyledons</taxon>
        <taxon>Gunneridae</taxon>
        <taxon>Pentapetalae</taxon>
        <taxon>rosids</taxon>
        <taxon>fabids</taxon>
        <taxon>Fagales</taxon>
        <taxon>Myricaceae</taxon>
        <taxon>Morella</taxon>
    </lineage>
</organism>
<evidence type="ECO:0000259" key="9">
    <source>
        <dbReference type="Pfam" id="PF02544"/>
    </source>
</evidence>
<evidence type="ECO:0000313" key="11">
    <source>
        <dbReference type="Proteomes" id="UP000516437"/>
    </source>
</evidence>
<name>A0A6A1WH00_9ROSI</name>
<dbReference type="SUPFAM" id="SSF81901">
    <property type="entry name" value="HCP-like"/>
    <property type="match status" value="1"/>
</dbReference>
<dbReference type="Gene3D" id="1.25.40.10">
    <property type="entry name" value="Tetratricopeptide repeat domain"/>
    <property type="match status" value="4"/>
</dbReference>
<keyword evidence="11" id="KW-1185">Reference proteome</keyword>
<dbReference type="EMBL" id="RXIC02000020">
    <property type="protein sequence ID" value="KAB1224562.1"/>
    <property type="molecule type" value="Genomic_DNA"/>
</dbReference>
<dbReference type="AlphaFoldDB" id="A0A6A1WH00"/>
<evidence type="ECO:0000313" key="10">
    <source>
        <dbReference type="EMBL" id="KAB1224562.1"/>
    </source>
</evidence>
<dbReference type="NCBIfam" id="TIGR00756">
    <property type="entry name" value="PPR"/>
    <property type="match status" value="4"/>
</dbReference>
<dbReference type="Pfam" id="PF02544">
    <property type="entry name" value="Steroid_dh"/>
    <property type="match status" value="1"/>
</dbReference>
<sequence>MRRGLLRPLAPLSAPHLHPSLPLCPYKDVVPFPNPSQPGPTSPFTSNPRWVFATSLPPPAEWVEPFNDVSDIVATRQNLDPSPWVSQILNLLDGSPAMEANLGVYCHKFLIKLSPNFVSFILQSNKLREDPAIALRFFYWAGKQKSYAHSIECYVSLIAVLSLRGDVERILCVLREFKEMGFVMTVSAANSLIKSLGSVGIVDELLWVWRRMKENGIDPGVYTYNFLVNGLVNSMFIESAERVLEAMESGRTGPDVVTYNTMIKGYCKAGKTKKAMEKIKDMELRNVEPDKITYMTLMQACYSDGDFNACLGLYHEMEEKGLEIPDHAYSLVIGALGKDGKCAEGYAVFERMTQKGYKGNVAIYTALIDSYGKSGNMEWAIWLFQRMKNEGFEPDDVTYGVIVNGLCKGGRLEEAMEYLGFCKGNGVVLSGGKIDEALGLFKRMEEEGCDETVYTYTILTQSGLFNEHRNEEALKMWDMMINRGITPTAASFRALSIGLCLSGKIARACKILDELAPMGVIPETAFEDMINVLCKAGRIKEACKLADGIVDRGREGSLRDNVEQEDEYVIPHGDWFEIVSSPHYLAEIVTLYVSSLLSVSRHPPSAPCVIYAGLVVASGGADLTIWLLFAFVVANLAFAAAETHRWYIRKFDNYPRNRLAIIPFLQ</sequence>
<dbReference type="PROSITE" id="PS50244">
    <property type="entry name" value="S5A_REDUCTASE"/>
    <property type="match status" value="1"/>
</dbReference>
<keyword evidence="5 8" id="KW-1133">Transmembrane helix</keyword>
<evidence type="ECO:0000256" key="1">
    <source>
        <dbReference type="ARBA" id="ARBA00004141"/>
    </source>
</evidence>
<reference evidence="10 11" key="1">
    <citation type="journal article" date="2019" name="Plant Biotechnol. J.">
        <title>The red bayberry genome and genetic basis of sex determination.</title>
        <authorList>
            <person name="Jia H.M."/>
            <person name="Jia H.J."/>
            <person name="Cai Q.L."/>
            <person name="Wang Y."/>
            <person name="Zhao H.B."/>
            <person name="Yang W.F."/>
            <person name="Wang G.Y."/>
            <person name="Li Y.H."/>
            <person name="Zhan D.L."/>
            <person name="Shen Y.T."/>
            <person name="Niu Q.F."/>
            <person name="Chang L."/>
            <person name="Qiu J."/>
            <person name="Zhao L."/>
            <person name="Xie H.B."/>
            <person name="Fu W.Y."/>
            <person name="Jin J."/>
            <person name="Li X.W."/>
            <person name="Jiao Y."/>
            <person name="Zhou C.C."/>
            <person name="Tu T."/>
            <person name="Chai C.Y."/>
            <person name="Gao J.L."/>
            <person name="Fan L.J."/>
            <person name="van de Weg E."/>
            <person name="Wang J.Y."/>
            <person name="Gao Z.S."/>
        </authorList>
    </citation>
    <scope>NUCLEOTIDE SEQUENCE [LARGE SCALE GENOMIC DNA]</scope>
    <source>
        <tissue evidence="10">Leaves</tissue>
    </source>
</reference>
<feature type="transmembrane region" description="Helical" evidence="8">
    <location>
        <begin position="623"/>
        <end position="641"/>
    </location>
</feature>
<feature type="repeat" description="PPR" evidence="7">
    <location>
        <begin position="255"/>
        <end position="289"/>
    </location>
</feature>
<feature type="repeat" description="PPR" evidence="7">
    <location>
        <begin position="360"/>
        <end position="394"/>
    </location>
</feature>
<proteinExistence type="inferred from homology"/>
<keyword evidence="3 8" id="KW-0812">Transmembrane</keyword>
<keyword evidence="6 8" id="KW-0472">Membrane</keyword>
<dbReference type="Pfam" id="PF13041">
    <property type="entry name" value="PPR_2"/>
    <property type="match status" value="3"/>
</dbReference>
<feature type="repeat" description="PPR" evidence="7">
    <location>
        <begin position="395"/>
        <end position="429"/>
    </location>
</feature>
<dbReference type="InterPro" id="IPR011990">
    <property type="entry name" value="TPR-like_helical_dom_sf"/>
</dbReference>
<feature type="repeat" description="PPR" evidence="7">
    <location>
        <begin position="290"/>
        <end position="324"/>
    </location>
</feature>
<dbReference type="PANTHER" id="PTHR47939:SF13">
    <property type="entry name" value="OS03G0201400 PROTEIN"/>
    <property type="match status" value="1"/>
</dbReference>
<comment type="subcellular location">
    <subcellularLocation>
        <location evidence="1">Membrane</location>
        <topology evidence="1">Multi-pass membrane protein</topology>
    </subcellularLocation>
</comment>
<dbReference type="InterPro" id="IPR050667">
    <property type="entry name" value="PPR-containing_protein"/>
</dbReference>
<evidence type="ECO:0000256" key="3">
    <source>
        <dbReference type="ARBA" id="ARBA00022692"/>
    </source>
</evidence>
<evidence type="ECO:0000256" key="2">
    <source>
        <dbReference type="ARBA" id="ARBA00007626"/>
    </source>
</evidence>
<feature type="domain" description="3-oxo-5-alpha-steroid 4-dehydrogenase C-terminal" evidence="9">
    <location>
        <begin position="563"/>
        <end position="665"/>
    </location>
</feature>
<feature type="repeat" description="PPR" evidence="7">
    <location>
        <begin position="220"/>
        <end position="254"/>
    </location>
</feature>
<dbReference type="InterPro" id="IPR001104">
    <property type="entry name" value="3-oxo-5_a-steroid_4-DH_C"/>
</dbReference>
<feature type="repeat" description="PPR" evidence="7">
    <location>
        <begin position="452"/>
        <end position="487"/>
    </location>
</feature>
<dbReference type="GO" id="GO:0016020">
    <property type="term" value="C:membrane"/>
    <property type="evidence" value="ECO:0007669"/>
    <property type="project" value="UniProtKB-SubCell"/>
</dbReference>
<evidence type="ECO:0000256" key="4">
    <source>
        <dbReference type="ARBA" id="ARBA00022737"/>
    </source>
</evidence>
<dbReference type="PANTHER" id="PTHR47939">
    <property type="entry name" value="MEMBRANE-ASSOCIATED SALT-INDUCIBLE PROTEIN-LIKE"/>
    <property type="match status" value="1"/>
</dbReference>
<dbReference type="PROSITE" id="PS51375">
    <property type="entry name" value="PPR"/>
    <property type="match status" value="8"/>
</dbReference>
<accession>A0A6A1WH00</accession>
<protein>
    <recommendedName>
        <fullName evidence="9">3-oxo-5-alpha-steroid 4-dehydrogenase C-terminal domain-containing protein</fullName>
    </recommendedName>
</protein>
<dbReference type="InterPro" id="IPR002885">
    <property type="entry name" value="PPR_rpt"/>
</dbReference>
<feature type="repeat" description="PPR" evidence="7">
    <location>
        <begin position="185"/>
        <end position="219"/>
    </location>
</feature>